<organism evidence="2 3">
    <name type="scientific">Pocillopora meandrina</name>
    <dbReference type="NCBI Taxonomy" id="46732"/>
    <lineage>
        <taxon>Eukaryota</taxon>
        <taxon>Metazoa</taxon>
        <taxon>Cnidaria</taxon>
        <taxon>Anthozoa</taxon>
        <taxon>Hexacorallia</taxon>
        <taxon>Scleractinia</taxon>
        <taxon>Astrocoeniina</taxon>
        <taxon>Pocilloporidae</taxon>
        <taxon>Pocillopora</taxon>
    </lineage>
</organism>
<dbReference type="Proteomes" id="UP001159428">
    <property type="component" value="Unassembled WGS sequence"/>
</dbReference>
<dbReference type="EMBL" id="CALNXJ010000085">
    <property type="protein sequence ID" value="CAH3162461.1"/>
    <property type="molecule type" value="Genomic_DNA"/>
</dbReference>
<evidence type="ECO:0000313" key="3">
    <source>
        <dbReference type="Proteomes" id="UP001159428"/>
    </source>
</evidence>
<accession>A0AAU9XZD2</accession>
<proteinExistence type="predicted"/>
<comment type="caution">
    <text evidence="2">The sequence shown here is derived from an EMBL/GenBank/DDBJ whole genome shotgun (WGS) entry which is preliminary data.</text>
</comment>
<dbReference type="AlphaFoldDB" id="A0AAU9XZD2"/>
<feature type="compositionally biased region" description="Basic and acidic residues" evidence="1">
    <location>
        <begin position="116"/>
        <end position="132"/>
    </location>
</feature>
<feature type="region of interest" description="Disordered" evidence="1">
    <location>
        <begin position="116"/>
        <end position="140"/>
    </location>
</feature>
<gene>
    <name evidence="2" type="ORF">PMEA_00034242</name>
</gene>
<keyword evidence="3" id="KW-1185">Reference proteome</keyword>
<name>A0AAU9XZD2_9CNID</name>
<evidence type="ECO:0000313" key="2">
    <source>
        <dbReference type="EMBL" id="CAH3162461.1"/>
    </source>
</evidence>
<reference evidence="2 3" key="1">
    <citation type="submission" date="2022-05" db="EMBL/GenBank/DDBJ databases">
        <authorList>
            <consortium name="Genoscope - CEA"/>
            <person name="William W."/>
        </authorList>
    </citation>
    <scope>NUCLEOTIDE SEQUENCE [LARGE SCALE GENOMIC DNA]</scope>
</reference>
<sequence length="140" mass="16294">MAYRGDLIACEVDFRGVPEGKVSVLFFLNGIKIARSSVEYTEGNKLFPFVSLGFEGITVLSKMCDPDRDYFSRVTNEDLQNEIGDLRRDFQDQLTEQRRMLMSEMRDLVLRLKEVKDKEEQEEDTKRLDGGKQRRFSSPQ</sequence>
<protein>
    <submittedName>
        <fullName evidence="2">Uncharacterized protein</fullName>
    </submittedName>
</protein>
<evidence type="ECO:0000256" key="1">
    <source>
        <dbReference type="SAM" id="MobiDB-lite"/>
    </source>
</evidence>